<evidence type="ECO:0000259" key="8">
    <source>
        <dbReference type="Pfam" id="PF00561"/>
    </source>
</evidence>
<evidence type="ECO:0000256" key="2">
    <source>
        <dbReference type="ARBA" id="ARBA00023002"/>
    </source>
</evidence>
<protein>
    <recommendedName>
        <fullName evidence="3">aldehyde dehydrogenase (NAD(+))</fullName>
        <ecNumber evidence="3">1.2.1.3</ecNumber>
    </recommendedName>
</protein>
<dbReference type="Gene3D" id="3.40.605.10">
    <property type="entry name" value="Aldehyde Dehydrogenase, Chain A, domain 1"/>
    <property type="match status" value="1"/>
</dbReference>
<dbReference type="PANTHER" id="PTHR11699">
    <property type="entry name" value="ALDEHYDE DEHYDROGENASE-RELATED"/>
    <property type="match status" value="1"/>
</dbReference>
<gene>
    <name evidence="9" type="ORF">BN869_000008508_1</name>
</gene>
<dbReference type="InterPro" id="IPR016161">
    <property type="entry name" value="Ald_DH/histidinol_DH"/>
</dbReference>
<evidence type="ECO:0000256" key="1">
    <source>
        <dbReference type="ARBA" id="ARBA00009986"/>
    </source>
</evidence>
<dbReference type="AlphaFoldDB" id="A0A0B7KC22"/>
<dbReference type="Pfam" id="PF00561">
    <property type="entry name" value="Abhydrolase_1"/>
    <property type="match status" value="1"/>
</dbReference>
<dbReference type="InterPro" id="IPR016162">
    <property type="entry name" value="Ald_DH_N"/>
</dbReference>
<dbReference type="FunFam" id="3.40.309.10:FF:000012">
    <property type="entry name" value="Betaine aldehyde dehydrogenase"/>
    <property type="match status" value="1"/>
</dbReference>
<organism evidence="9">
    <name type="scientific">Bionectria ochroleuca</name>
    <name type="common">Gliocladium roseum</name>
    <dbReference type="NCBI Taxonomy" id="29856"/>
    <lineage>
        <taxon>Eukaryota</taxon>
        <taxon>Fungi</taxon>
        <taxon>Dikarya</taxon>
        <taxon>Ascomycota</taxon>
        <taxon>Pezizomycotina</taxon>
        <taxon>Sordariomycetes</taxon>
        <taxon>Hypocreomycetidae</taxon>
        <taxon>Hypocreales</taxon>
        <taxon>Bionectriaceae</taxon>
        <taxon>Clonostachys</taxon>
    </lineage>
</organism>
<feature type="domain" description="Aldehyde dehydrogenase" evidence="7">
    <location>
        <begin position="305"/>
        <end position="764"/>
    </location>
</feature>
<evidence type="ECO:0000313" key="9">
    <source>
        <dbReference type="EMBL" id="CEO52450.1"/>
    </source>
</evidence>
<dbReference type="InterPro" id="IPR029058">
    <property type="entry name" value="AB_hydrolase_fold"/>
</dbReference>
<dbReference type="GO" id="GO:0004029">
    <property type="term" value="F:aldehyde dehydrogenase (NAD+) activity"/>
    <property type="evidence" value="ECO:0007669"/>
    <property type="project" value="UniProtKB-EC"/>
</dbReference>
<dbReference type="PRINTS" id="PR00111">
    <property type="entry name" value="ABHYDROLASE"/>
</dbReference>
<dbReference type="EC" id="1.2.1.3" evidence="3"/>
<sequence length="774" mass="84355">MTSLLSTREIGEGFPILVVHGWEMRGEVEERDFEPVLSKIPGLRRIYVDLPGMGATPANGVKNQDEMYHRLVEFIDSRLGSSRFAVVGSSCGAYLARAVAQKYPDQVDGLLLRVPLIEPADSNRDVDSFKPLIEDEQFLSSIPAEEKATLGNILIQTPDYVEALKKKYDEVYAPAMKAADSSVLDPIREDPNRYALSFSLDEAKFFAPTLIVCGQQDTSVGYRDSLRLLELYPRSTYAVLDRDTHGLPIGDPSLFQALVRDWISRVNEWRGRTESDVVEWSDDERTDSCFAHDFNTGLFINNEFIAAEENEVLEVENPYNGKILASCSAATKRDVDAAVASAETAFYKSWKGIRPSTRGSLLNKLADLIERDADDLASLEALEAGILFSDSKALHITQATETLRYFAGWADKITGQSLNIPQGYAYTTRVPLGVCAAIVPWNAPLMITIWKLAPAIAAGNVLIIKTPELTPLYGQKLASLIQEAGFPPGVINIVCGHGPVAGQALAEHPRVRKLAFTGSSPVGRQILRAAADSNLKKVTLELGGKSPSIVFSDADLDNAVFWTSIGITANNGQVCAAGSRLYIEESIFDKFVTAFAAKLNQTSYGDPLLPGTTKGPVISHGQKEKINRYIEQAKQTGLKQIEGNGIQQSPTGHFVANTAFINVPGDAQIMKEEIFGPVASISTFKTEEEVIEKANDNEHGLSSAVFTKDVDKAYRVGTALEAGQVTINYWGGINANAPFGGIKQSGFGRDMGEEALDGWLVSKTLKYSIPTSKL</sequence>
<feature type="active site" evidence="5">
    <location>
        <position position="541"/>
    </location>
</feature>
<proteinExistence type="inferred from homology"/>
<dbReference type="FunFam" id="3.40.605.10:FF:000007">
    <property type="entry name" value="NAD/NADP-dependent betaine aldehyde dehydrogenase"/>
    <property type="match status" value="1"/>
</dbReference>
<evidence type="ECO:0000256" key="5">
    <source>
        <dbReference type="PROSITE-ProRule" id="PRU10007"/>
    </source>
</evidence>
<evidence type="ECO:0000256" key="4">
    <source>
        <dbReference type="ARBA" id="ARBA00049194"/>
    </source>
</evidence>
<feature type="domain" description="AB hydrolase-1" evidence="8">
    <location>
        <begin position="15"/>
        <end position="237"/>
    </location>
</feature>
<dbReference type="SUPFAM" id="SSF53474">
    <property type="entry name" value="alpha/beta-Hydrolases"/>
    <property type="match status" value="1"/>
</dbReference>
<comment type="catalytic activity">
    <reaction evidence="4">
        <text>an aldehyde + NAD(+) + H2O = a carboxylate + NADH + 2 H(+)</text>
        <dbReference type="Rhea" id="RHEA:16185"/>
        <dbReference type="ChEBI" id="CHEBI:15377"/>
        <dbReference type="ChEBI" id="CHEBI:15378"/>
        <dbReference type="ChEBI" id="CHEBI:17478"/>
        <dbReference type="ChEBI" id="CHEBI:29067"/>
        <dbReference type="ChEBI" id="CHEBI:57540"/>
        <dbReference type="ChEBI" id="CHEBI:57945"/>
        <dbReference type="EC" id="1.2.1.3"/>
    </reaction>
</comment>
<name>A0A0B7KC22_BIOOC</name>
<reference evidence="9" key="1">
    <citation type="submission" date="2015-01" db="EMBL/GenBank/DDBJ databases">
        <authorList>
            <person name="Durling Mikael"/>
        </authorList>
    </citation>
    <scope>NUCLEOTIDE SEQUENCE</scope>
</reference>
<dbReference type="InterPro" id="IPR015590">
    <property type="entry name" value="Aldehyde_DH_dom"/>
</dbReference>
<dbReference type="InterPro" id="IPR016163">
    <property type="entry name" value="Ald_DH_C"/>
</dbReference>
<comment type="similarity">
    <text evidence="1 6">Belongs to the aldehyde dehydrogenase family.</text>
</comment>
<dbReference type="PROSITE" id="PS00687">
    <property type="entry name" value="ALDEHYDE_DEHYDR_GLU"/>
    <property type="match status" value="1"/>
</dbReference>
<dbReference type="InterPro" id="IPR000073">
    <property type="entry name" value="AB_hydrolase_1"/>
</dbReference>
<dbReference type="InterPro" id="IPR029510">
    <property type="entry name" value="Ald_DH_CS_GLU"/>
</dbReference>
<dbReference type="EMBL" id="CDPU01000028">
    <property type="protein sequence ID" value="CEO52450.1"/>
    <property type="molecule type" value="Genomic_DNA"/>
</dbReference>
<dbReference type="Gene3D" id="3.40.50.1820">
    <property type="entry name" value="alpha/beta hydrolase"/>
    <property type="match status" value="1"/>
</dbReference>
<dbReference type="FunFam" id="3.40.605.10:FF:000026">
    <property type="entry name" value="Aldehyde dehydrogenase, putative"/>
    <property type="match status" value="1"/>
</dbReference>
<dbReference type="GO" id="GO:0046394">
    <property type="term" value="P:carboxylic acid biosynthetic process"/>
    <property type="evidence" value="ECO:0007669"/>
    <property type="project" value="UniProtKB-ARBA"/>
</dbReference>
<evidence type="ECO:0000256" key="6">
    <source>
        <dbReference type="RuleBase" id="RU003345"/>
    </source>
</evidence>
<evidence type="ECO:0000256" key="3">
    <source>
        <dbReference type="ARBA" id="ARBA00024226"/>
    </source>
</evidence>
<dbReference type="Pfam" id="PF00171">
    <property type="entry name" value="Aldedh"/>
    <property type="match status" value="1"/>
</dbReference>
<accession>A0A0B7KC22</accession>
<evidence type="ECO:0000259" key="7">
    <source>
        <dbReference type="Pfam" id="PF00171"/>
    </source>
</evidence>
<keyword evidence="2 6" id="KW-0560">Oxidoreductase</keyword>
<dbReference type="SUPFAM" id="SSF53720">
    <property type="entry name" value="ALDH-like"/>
    <property type="match status" value="1"/>
</dbReference>
<dbReference type="Gene3D" id="3.40.309.10">
    <property type="entry name" value="Aldehyde Dehydrogenase, Chain A, domain 2"/>
    <property type="match status" value="1"/>
</dbReference>